<accession>A0ABN2C3C9</accession>
<name>A0ABN2C3C9_9ACTN</name>
<comment type="caution">
    <text evidence="1">The sequence shown here is derived from an EMBL/GenBank/DDBJ whole genome shotgun (WGS) entry which is preliminary data.</text>
</comment>
<proteinExistence type="predicted"/>
<dbReference type="Proteomes" id="UP001501470">
    <property type="component" value="Unassembled WGS sequence"/>
</dbReference>
<dbReference type="RefSeq" id="WP_344509283.1">
    <property type="nucleotide sequence ID" value="NZ_BAAAQD010000021.1"/>
</dbReference>
<sequence length="133" mass="13906">MTNASKAPCPPYCDATPDGGMFCGGGDKHVPGWPVGLPAEGDPIVAEDGTVVTVAITDVGGGELRLSLILRQYGREVHLPLSGLAALDLQEGLDLGRDRLSRFAEGSVTRMSADELRAAYDWRASRVPVGATA</sequence>
<organism evidence="1 2">
    <name type="scientific">Dactylosporangium maewongense</name>
    <dbReference type="NCBI Taxonomy" id="634393"/>
    <lineage>
        <taxon>Bacteria</taxon>
        <taxon>Bacillati</taxon>
        <taxon>Actinomycetota</taxon>
        <taxon>Actinomycetes</taxon>
        <taxon>Micromonosporales</taxon>
        <taxon>Micromonosporaceae</taxon>
        <taxon>Dactylosporangium</taxon>
    </lineage>
</organism>
<keyword evidence="2" id="KW-1185">Reference proteome</keyword>
<reference evidence="1 2" key="1">
    <citation type="journal article" date="2019" name="Int. J. Syst. Evol. Microbiol.">
        <title>The Global Catalogue of Microorganisms (GCM) 10K type strain sequencing project: providing services to taxonomists for standard genome sequencing and annotation.</title>
        <authorList>
            <consortium name="The Broad Institute Genomics Platform"/>
            <consortium name="The Broad Institute Genome Sequencing Center for Infectious Disease"/>
            <person name="Wu L."/>
            <person name="Ma J."/>
        </authorList>
    </citation>
    <scope>NUCLEOTIDE SEQUENCE [LARGE SCALE GENOMIC DNA]</scope>
    <source>
        <strain evidence="1 2">JCM 15933</strain>
    </source>
</reference>
<evidence type="ECO:0000313" key="2">
    <source>
        <dbReference type="Proteomes" id="UP001501470"/>
    </source>
</evidence>
<dbReference type="EMBL" id="BAAAQD010000021">
    <property type="protein sequence ID" value="GAA1550493.1"/>
    <property type="molecule type" value="Genomic_DNA"/>
</dbReference>
<evidence type="ECO:0000313" key="1">
    <source>
        <dbReference type="EMBL" id="GAA1550493.1"/>
    </source>
</evidence>
<gene>
    <name evidence="1" type="ORF">GCM10009827_083950</name>
</gene>
<protein>
    <submittedName>
        <fullName evidence="1">Uncharacterized protein</fullName>
    </submittedName>
</protein>